<dbReference type="InterPro" id="IPR017853">
    <property type="entry name" value="GH"/>
</dbReference>
<evidence type="ECO:0000256" key="1">
    <source>
        <dbReference type="ARBA" id="ARBA00005336"/>
    </source>
</evidence>
<evidence type="ECO:0000313" key="5">
    <source>
        <dbReference type="EMBL" id="KAB3536049.1"/>
    </source>
</evidence>
<keyword evidence="6" id="KW-1185">Reference proteome</keyword>
<comment type="similarity">
    <text evidence="1">Belongs to the glycosyl hydrolase 3 family.</text>
</comment>
<sequence>MIKPSLFVSILLSIILLTGCSTKVDEDEGKNNLSQPKDEKLAEDIIIDEDPILTEMKNMTLDEKIGQMVMAGVVGHQLDDNTIELIEKYKVSGFILFERNIKDSDGLLHLINSLKEANRVNNTPLFISIDEEGGRVSRLQKLLGKIPSSRKIGKIDDEEFSYAVGNTIGKRVKGYGINMNFAPVLDIDSNPQNPVIGDRAFGSNEAVVSKHGIKVMKGIKSTGVIPVVKHFPGHGDTLIDSHDSLPAVDKDLNQLLELELVPFKAAINNDTDAIMIAHIKYNKIDLENPATLSPVIITDILRKQLNFNGLIITDDMTMGAIIETYHIGEAAVKSVKAGSDIVLVCHEYENWTTVINYLKDAVKKGEITPERINESVYRILKLKNKYMLTDKPISNININEIINHTSELLKQY</sequence>
<dbReference type="EMBL" id="WBZC01000013">
    <property type="protein sequence ID" value="KAB3536049.1"/>
    <property type="molecule type" value="Genomic_DNA"/>
</dbReference>
<dbReference type="InterPro" id="IPR050226">
    <property type="entry name" value="NagZ_Beta-hexosaminidase"/>
</dbReference>
<name>A0A6I0F7V5_9FIRM</name>
<comment type="caution">
    <text evidence="5">The sequence shown here is derived from an EMBL/GenBank/DDBJ whole genome shotgun (WGS) entry which is preliminary data.</text>
</comment>
<dbReference type="InterPro" id="IPR036962">
    <property type="entry name" value="Glyco_hydro_3_N_sf"/>
</dbReference>
<dbReference type="GO" id="GO:0004563">
    <property type="term" value="F:beta-N-acetylhexosaminidase activity"/>
    <property type="evidence" value="ECO:0007669"/>
    <property type="project" value="UniProtKB-EC"/>
</dbReference>
<organism evidence="5 6">
    <name type="scientific">Alkaliphilus pronyensis</name>
    <dbReference type="NCBI Taxonomy" id="1482732"/>
    <lineage>
        <taxon>Bacteria</taxon>
        <taxon>Bacillati</taxon>
        <taxon>Bacillota</taxon>
        <taxon>Clostridia</taxon>
        <taxon>Peptostreptococcales</taxon>
        <taxon>Natronincolaceae</taxon>
        <taxon>Alkaliphilus</taxon>
    </lineage>
</organism>
<dbReference type="PROSITE" id="PS00775">
    <property type="entry name" value="GLYCOSYL_HYDROL_F3"/>
    <property type="match status" value="1"/>
</dbReference>
<dbReference type="PANTHER" id="PTHR30480">
    <property type="entry name" value="BETA-HEXOSAMINIDASE-RELATED"/>
    <property type="match status" value="1"/>
</dbReference>
<dbReference type="RefSeq" id="WP_151860428.1">
    <property type="nucleotide sequence ID" value="NZ_WBZC01000013.1"/>
</dbReference>
<dbReference type="PROSITE" id="PS51257">
    <property type="entry name" value="PROKAR_LIPOPROTEIN"/>
    <property type="match status" value="1"/>
</dbReference>
<dbReference type="Gene3D" id="3.20.20.300">
    <property type="entry name" value="Glycoside hydrolase, family 3, N-terminal domain"/>
    <property type="match status" value="1"/>
</dbReference>
<dbReference type="SUPFAM" id="SSF51445">
    <property type="entry name" value="(Trans)glycosidases"/>
    <property type="match status" value="1"/>
</dbReference>
<reference evidence="5 6" key="1">
    <citation type="submission" date="2019-10" db="EMBL/GenBank/DDBJ databases">
        <title>Alkaliphilus serpentinus sp. nov. and Alkaliphilus pronyensis sp. nov., two novel anaerobic alkaliphilic species isolated from the serpentinized-hosted hydrothermal field of the Prony Bay (New Caledonia).</title>
        <authorList>
            <person name="Postec A."/>
        </authorList>
    </citation>
    <scope>NUCLEOTIDE SEQUENCE [LARGE SCALE GENOMIC DNA]</scope>
    <source>
        <strain evidence="5 6">LacV</strain>
    </source>
</reference>
<feature type="domain" description="Glycoside hydrolase family 3 N-terminal" evidence="4">
    <location>
        <begin position="60"/>
        <end position="382"/>
    </location>
</feature>
<dbReference type="InterPro" id="IPR019800">
    <property type="entry name" value="Glyco_hydro_3_AS"/>
</dbReference>
<dbReference type="OrthoDB" id="9805821at2"/>
<proteinExistence type="inferred from homology"/>
<evidence type="ECO:0000313" key="6">
    <source>
        <dbReference type="Proteomes" id="UP000432715"/>
    </source>
</evidence>
<dbReference type="Proteomes" id="UP000432715">
    <property type="component" value="Unassembled WGS sequence"/>
</dbReference>
<evidence type="ECO:0000256" key="2">
    <source>
        <dbReference type="ARBA" id="ARBA00022801"/>
    </source>
</evidence>
<keyword evidence="3 5" id="KW-0326">Glycosidase</keyword>
<dbReference type="GO" id="GO:0009254">
    <property type="term" value="P:peptidoglycan turnover"/>
    <property type="evidence" value="ECO:0007669"/>
    <property type="project" value="TreeGrafter"/>
</dbReference>
<evidence type="ECO:0000259" key="4">
    <source>
        <dbReference type="Pfam" id="PF00933"/>
    </source>
</evidence>
<keyword evidence="2 5" id="KW-0378">Hydrolase</keyword>
<accession>A0A6I0F7V5</accession>
<dbReference type="NCBIfam" id="NF003740">
    <property type="entry name" value="PRK05337.1"/>
    <property type="match status" value="1"/>
</dbReference>
<dbReference type="AlphaFoldDB" id="A0A6I0F7V5"/>
<dbReference type="Pfam" id="PF00933">
    <property type="entry name" value="Glyco_hydro_3"/>
    <property type="match status" value="1"/>
</dbReference>
<dbReference type="InterPro" id="IPR001764">
    <property type="entry name" value="Glyco_hydro_3_N"/>
</dbReference>
<gene>
    <name evidence="5" type="primary">nagZ</name>
    <name evidence="5" type="ORF">F8154_04630</name>
</gene>
<dbReference type="GO" id="GO:0005975">
    <property type="term" value="P:carbohydrate metabolic process"/>
    <property type="evidence" value="ECO:0007669"/>
    <property type="project" value="InterPro"/>
</dbReference>
<dbReference type="EC" id="3.2.1.52" evidence="5"/>
<dbReference type="PANTHER" id="PTHR30480:SF16">
    <property type="entry name" value="GLYCOSIDE HYDROLASE FAMILY 3 DOMAIN PROTEIN"/>
    <property type="match status" value="1"/>
</dbReference>
<evidence type="ECO:0000256" key="3">
    <source>
        <dbReference type="ARBA" id="ARBA00023295"/>
    </source>
</evidence>
<protein>
    <submittedName>
        <fullName evidence="5">Beta-N-acetylhexosaminidase</fullName>
        <ecNumber evidence="5">3.2.1.52</ecNumber>
    </submittedName>
</protein>